<gene>
    <name evidence="1" type="ORF">HAX54_001803</name>
</gene>
<dbReference type="EMBL" id="JACEIK010001072">
    <property type="protein sequence ID" value="MCD7465719.1"/>
    <property type="molecule type" value="Genomic_DNA"/>
</dbReference>
<name>A0ABS8T2X1_DATST</name>
<feature type="non-terminal residue" evidence="1">
    <location>
        <position position="65"/>
    </location>
</feature>
<sequence>ATDLIPHYIGSSQVKIGDSPLCRRRKACCPSLLCFTRGSVAFYGYHPMPRRCSTDASNPLKENFA</sequence>
<keyword evidence="2" id="KW-1185">Reference proteome</keyword>
<accession>A0ABS8T2X1</accession>
<evidence type="ECO:0000313" key="1">
    <source>
        <dbReference type="EMBL" id="MCD7465719.1"/>
    </source>
</evidence>
<evidence type="ECO:0000313" key="2">
    <source>
        <dbReference type="Proteomes" id="UP000823775"/>
    </source>
</evidence>
<feature type="non-terminal residue" evidence="1">
    <location>
        <position position="1"/>
    </location>
</feature>
<organism evidence="1 2">
    <name type="scientific">Datura stramonium</name>
    <name type="common">Jimsonweed</name>
    <name type="synonym">Common thornapple</name>
    <dbReference type="NCBI Taxonomy" id="4076"/>
    <lineage>
        <taxon>Eukaryota</taxon>
        <taxon>Viridiplantae</taxon>
        <taxon>Streptophyta</taxon>
        <taxon>Embryophyta</taxon>
        <taxon>Tracheophyta</taxon>
        <taxon>Spermatophyta</taxon>
        <taxon>Magnoliopsida</taxon>
        <taxon>eudicotyledons</taxon>
        <taxon>Gunneridae</taxon>
        <taxon>Pentapetalae</taxon>
        <taxon>asterids</taxon>
        <taxon>lamiids</taxon>
        <taxon>Solanales</taxon>
        <taxon>Solanaceae</taxon>
        <taxon>Solanoideae</taxon>
        <taxon>Datureae</taxon>
        <taxon>Datura</taxon>
    </lineage>
</organism>
<proteinExistence type="predicted"/>
<protein>
    <submittedName>
        <fullName evidence="1">Uncharacterized protein</fullName>
    </submittedName>
</protein>
<dbReference type="Proteomes" id="UP000823775">
    <property type="component" value="Unassembled WGS sequence"/>
</dbReference>
<comment type="caution">
    <text evidence="1">The sequence shown here is derived from an EMBL/GenBank/DDBJ whole genome shotgun (WGS) entry which is preliminary data.</text>
</comment>
<reference evidence="1 2" key="1">
    <citation type="journal article" date="2021" name="BMC Genomics">
        <title>Datura genome reveals duplications of psychoactive alkaloid biosynthetic genes and high mutation rate following tissue culture.</title>
        <authorList>
            <person name="Rajewski A."/>
            <person name="Carter-House D."/>
            <person name="Stajich J."/>
            <person name="Litt A."/>
        </authorList>
    </citation>
    <scope>NUCLEOTIDE SEQUENCE [LARGE SCALE GENOMIC DNA]</scope>
    <source>
        <strain evidence="1">AR-01</strain>
    </source>
</reference>